<dbReference type="EMBL" id="CM023491">
    <property type="protein sequence ID" value="KAH6940466.1"/>
    <property type="molecule type" value="Genomic_DNA"/>
</dbReference>
<protein>
    <submittedName>
        <fullName evidence="1">Uncharacterized protein</fullName>
    </submittedName>
</protein>
<evidence type="ECO:0000313" key="1">
    <source>
        <dbReference type="EMBL" id="KAH6940466.1"/>
    </source>
</evidence>
<gene>
    <name evidence="1" type="ORF">HPB50_000073</name>
</gene>
<comment type="caution">
    <text evidence="1">The sequence shown here is derived from an EMBL/GenBank/DDBJ whole genome shotgun (WGS) entry which is preliminary data.</text>
</comment>
<proteinExistence type="predicted"/>
<keyword evidence="2" id="KW-1185">Reference proteome</keyword>
<dbReference type="Proteomes" id="UP000821845">
    <property type="component" value="Chromosome 11"/>
</dbReference>
<sequence>MNRPTRRNKYPYYKLLDKKDINSWKSSVRHALFQKWFIKLLPKASLCESIRPRSYFWGVNYHERPREWQMPGARPAVHEAPAGRGEDQQDDDNESAMSPALHSENEAPTQKVLQENVPSACRVELGNTTSPPEPKWPPVHKQERPSGSCTINECLPGPSAPQPLEQLGSPLSSCSLSNVDLWKQEFEELDCSQHSVGSDEAFQPSAIATTESTPSVSITMATQSTAASLVEAAVDSLEKPWQTQPGEHIVKLQPQDELPQQDIVTFQQALQEQQEQQQFQQMQQASIQGSQEVRQIWRDPATTMQGDTMMDFLTTTEPCRRTDIFGKFSPQASPSASFGAPTNGTDEPLPPRPTLCWSPSSTAGPSGQTPAAVKQPPVSDTPPAPSQNKKAHSRISPEFARHLADVLRGYGQRSPDYCGETVACLRLPQPHWDRMVQREIYRNFADPGGRITAILVTGQASPTPPASPPVRAEVDDEWGDDFLSAVQEDFLPSPPRTNGYDGKSPPLSFGGVLKQEFLF</sequence>
<accession>A0ACB7T2K1</accession>
<reference evidence="1" key="1">
    <citation type="submission" date="2020-05" db="EMBL/GenBank/DDBJ databases">
        <title>Large-scale comparative analyses of tick genomes elucidate their genetic diversity and vector capacities.</title>
        <authorList>
            <person name="Jia N."/>
            <person name="Wang J."/>
            <person name="Shi W."/>
            <person name="Du L."/>
            <person name="Sun Y."/>
            <person name="Zhan W."/>
            <person name="Jiang J."/>
            <person name="Wang Q."/>
            <person name="Zhang B."/>
            <person name="Ji P."/>
            <person name="Sakyi L.B."/>
            <person name="Cui X."/>
            <person name="Yuan T."/>
            <person name="Jiang B."/>
            <person name="Yang W."/>
            <person name="Lam T.T.-Y."/>
            <person name="Chang Q."/>
            <person name="Ding S."/>
            <person name="Wang X."/>
            <person name="Zhu J."/>
            <person name="Ruan X."/>
            <person name="Zhao L."/>
            <person name="Wei J."/>
            <person name="Que T."/>
            <person name="Du C."/>
            <person name="Cheng J."/>
            <person name="Dai P."/>
            <person name="Han X."/>
            <person name="Huang E."/>
            <person name="Gao Y."/>
            <person name="Liu J."/>
            <person name="Shao H."/>
            <person name="Ye R."/>
            <person name="Li L."/>
            <person name="Wei W."/>
            <person name="Wang X."/>
            <person name="Wang C."/>
            <person name="Yang T."/>
            <person name="Huo Q."/>
            <person name="Li W."/>
            <person name="Guo W."/>
            <person name="Chen H."/>
            <person name="Zhou L."/>
            <person name="Ni X."/>
            <person name="Tian J."/>
            <person name="Zhou Y."/>
            <person name="Sheng Y."/>
            <person name="Liu T."/>
            <person name="Pan Y."/>
            <person name="Xia L."/>
            <person name="Li J."/>
            <person name="Zhao F."/>
            <person name="Cao W."/>
        </authorList>
    </citation>
    <scope>NUCLEOTIDE SEQUENCE</scope>
    <source>
        <strain evidence="1">Hyas-2018</strain>
    </source>
</reference>
<name>A0ACB7T2K1_HYAAI</name>
<evidence type="ECO:0000313" key="2">
    <source>
        <dbReference type="Proteomes" id="UP000821845"/>
    </source>
</evidence>
<organism evidence="1 2">
    <name type="scientific">Hyalomma asiaticum</name>
    <name type="common">Tick</name>
    <dbReference type="NCBI Taxonomy" id="266040"/>
    <lineage>
        <taxon>Eukaryota</taxon>
        <taxon>Metazoa</taxon>
        <taxon>Ecdysozoa</taxon>
        <taxon>Arthropoda</taxon>
        <taxon>Chelicerata</taxon>
        <taxon>Arachnida</taxon>
        <taxon>Acari</taxon>
        <taxon>Parasitiformes</taxon>
        <taxon>Ixodida</taxon>
        <taxon>Ixodoidea</taxon>
        <taxon>Ixodidae</taxon>
        <taxon>Hyalomminae</taxon>
        <taxon>Hyalomma</taxon>
    </lineage>
</organism>